<sequence length="419" mass="47507">MGSNVMAFDIIKNILEIAVDFWWVLLPAVLFFFFIEYRLTHKAVEKREKIEWVMLELRVPRDNVRPPKAMEQVFSALHAVKGWIAIEIVATIQEFRFYFRVPTGARKLIESALLSQYPGAELIETEDYLKKLPEKLPDGTYDLWGTDMMLKKEDPYPIRTYLAFESPSATEEKEKGIDTIAPLLEAMSGIDGTETIILQILIRPTDKGNKWQENGKKIVAKIAGRKEESKPTLLDHAGIFAKNLIQAPAKQPEWPGKPEEKPQSVPNLTEGEKWIMKSIENKIAKLGFETNIRFLLIDKEGSLNKNHVLALTGAFRQLNTQDLNAFDADEETTTEPPEEWYVRGKNEKLKGRKEAIYGMCRARFYRGQKKLSSSPGKSFVLSTEELATVFHLPTIAVGAPMLRVIQSKKGGAPVEVSKS</sequence>
<gene>
    <name evidence="3" type="ORF">A3H06_00350</name>
</gene>
<feature type="domain" description="DUF8128" evidence="2">
    <location>
        <begin position="42"/>
        <end position="395"/>
    </location>
</feature>
<feature type="transmembrane region" description="Helical" evidence="1">
    <location>
        <begin position="21"/>
        <end position="39"/>
    </location>
</feature>
<keyword evidence="1" id="KW-1133">Transmembrane helix</keyword>
<accession>A0A1G1ZA68</accession>
<name>A0A1G1ZA68_9BACT</name>
<reference evidence="3 4" key="1">
    <citation type="journal article" date="2016" name="Nat. Commun.">
        <title>Thousands of microbial genomes shed light on interconnected biogeochemical processes in an aquifer system.</title>
        <authorList>
            <person name="Anantharaman K."/>
            <person name="Brown C.T."/>
            <person name="Hug L.A."/>
            <person name="Sharon I."/>
            <person name="Castelle C.J."/>
            <person name="Probst A.J."/>
            <person name="Thomas B.C."/>
            <person name="Singh A."/>
            <person name="Wilkins M.J."/>
            <person name="Karaoz U."/>
            <person name="Brodie E.L."/>
            <person name="Williams K.H."/>
            <person name="Hubbard S.S."/>
            <person name="Banfield J.F."/>
        </authorList>
    </citation>
    <scope>NUCLEOTIDE SEQUENCE [LARGE SCALE GENOMIC DNA]</scope>
</reference>
<comment type="caution">
    <text evidence="3">The sequence shown here is derived from an EMBL/GenBank/DDBJ whole genome shotgun (WGS) entry which is preliminary data.</text>
</comment>
<proteinExistence type="predicted"/>
<evidence type="ECO:0000256" key="1">
    <source>
        <dbReference type="SAM" id="Phobius"/>
    </source>
</evidence>
<keyword evidence="1" id="KW-0472">Membrane</keyword>
<evidence type="ECO:0000313" key="4">
    <source>
        <dbReference type="Proteomes" id="UP000176976"/>
    </source>
</evidence>
<evidence type="ECO:0000259" key="2">
    <source>
        <dbReference type="Pfam" id="PF26449"/>
    </source>
</evidence>
<organism evidence="3 4">
    <name type="scientific">Candidatus Colwellbacteria bacterium RIFCSPLOWO2_12_FULL_44_13</name>
    <dbReference type="NCBI Taxonomy" id="1797694"/>
    <lineage>
        <taxon>Bacteria</taxon>
        <taxon>Candidatus Colwelliibacteriota</taxon>
    </lineage>
</organism>
<evidence type="ECO:0000313" key="3">
    <source>
        <dbReference type="EMBL" id="OGY61543.1"/>
    </source>
</evidence>
<dbReference type="Pfam" id="PF26449">
    <property type="entry name" value="DUF8128"/>
    <property type="match status" value="1"/>
</dbReference>
<dbReference type="AlphaFoldDB" id="A0A1G1ZA68"/>
<dbReference type="EMBL" id="MHJC01000018">
    <property type="protein sequence ID" value="OGY61543.1"/>
    <property type="molecule type" value="Genomic_DNA"/>
</dbReference>
<protein>
    <recommendedName>
        <fullName evidence="2">DUF8128 domain-containing protein</fullName>
    </recommendedName>
</protein>
<keyword evidence="1" id="KW-0812">Transmembrane</keyword>
<dbReference type="InterPro" id="IPR058441">
    <property type="entry name" value="DUF8128"/>
</dbReference>
<dbReference type="Proteomes" id="UP000176976">
    <property type="component" value="Unassembled WGS sequence"/>
</dbReference>